<dbReference type="AlphaFoldDB" id="A0A6J8D0H3"/>
<dbReference type="Proteomes" id="UP000507470">
    <property type="component" value="Unassembled WGS sequence"/>
</dbReference>
<organism evidence="3 4">
    <name type="scientific">Mytilus coruscus</name>
    <name type="common">Sea mussel</name>
    <dbReference type="NCBI Taxonomy" id="42192"/>
    <lineage>
        <taxon>Eukaryota</taxon>
        <taxon>Metazoa</taxon>
        <taxon>Spiralia</taxon>
        <taxon>Lophotrochozoa</taxon>
        <taxon>Mollusca</taxon>
        <taxon>Bivalvia</taxon>
        <taxon>Autobranchia</taxon>
        <taxon>Pteriomorphia</taxon>
        <taxon>Mytilida</taxon>
        <taxon>Mytiloidea</taxon>
        <taxon>Mytilidae</taxon>
        <taxon>Mytilinae</taxon>
        <taxon>Mytilus</taxon>
    </lineage>
</organism>
<dbReference type="OrthoDB" id="6117751at2759"/>
<protein>
    <recommendedName>
        <fullName evidence="2">C1q domain-containing protein</fullName>
    </recommendedName>
</protein>
<evidence type="ECO:0000313" key="3">
    <source>
        <dbReference type="EMBL" id="CAC5401336.1"/>
    </source>
</evidence>
<name>A0A6J8D0H3_MYTCO</name>
<dbReference type="InterPro" id="IPR001073">
    <property type="entry name" value="C1q_dom"/>
</dbReference>
<gene>
    <name evidence="3" type="ORF">MCOR_35430</name>
</gene>
<feature type="coiled-coil region" evidence="1">
    <location>
        <begin position="61"/>
        <end position="135"/>
    </location>
</feature>
<dbReference type="Gene3D" id="2.60.120.40">
    <property type="match status" value="1"/>
</dbReference>
<evidence type="ECO:0000256" key="1">
    <source>
        <dbReference type="SAM" id="Coils"/>
    </source>
</evidence>
<dbReference type="SUPFAM" id="SSF49842">
    <property type="entry name" value="TNF-like"/>
    <property type="match status" value="1"/>
</dbReference>
<sequence length="346" mass="38641">MFVAPIVDNKGAPLVAIVNTTNISSHIVRSIEMPLREIINSTVECQINEKLKEDILSSKVLGKVNNKLDSLQQKIDEHMDGDNRNQMTEVNQYIATLRKEMEELKNLAITVRTENKNIDEKLEGLKATVNDMNSRVALSACVATSYTVNSQTTVKFSIIKTSEGITNQAITSFKSSGLFVCEVPGLYHISVEILSVANYAYFMIFKNDMELMRGHSNNYDLAHGDQYTTSSAIVATKLLKGDTISIKPAHTYKNIESNYSCLTIDLKKFVAPILNQKIAPLMAIVDTTDISSHIVRSIEMPLREIINSTVECKIYEMLREEVDALQQNIGDNRNQMTGVNKDIATL</sequence>
<keyword evidence="4" id="KW-1185">Reference proteome</keyword>
<proteinExistence type="predicted"/>
<reference evidence="3 4" key="1">
    <citation type="submission" date="2020-06" db="EMBL/GenBank/DDBJ databases">
        <authorList>
            <person name="Li R."/>
            <person name="Bekaert M."/>
        </authorList>
    </citation>
    <scope>NUCLEOTIDE SEQUENCE [LARGE SCALE GENOMIC DNA]</scope>
    <source>
        <strain evidence="4">wild</strain>
    </source>
</reference>
<dbReference type="EMBL" id="CACVKT020006394">
    <property type="protein sequence ID" value="CAC5401336.1"/>
    <property type="molecule type" value="Genomic_DNA"/>
</dbReference>
<evidence type="ECO:0000313" key="4">
    <source>
        <dbReference type="Proteomes" id="UP000507470"/>
    </source>
</evidence>
<keyword evidence="1" id="KW-0175">Coiled coil</keyword>
<dbReference type="Pfam" id="PF00386">
    <property type="entry name" value="C1q"/>
    <property type="match status" value="1"/>
</dbReference>
<accession>A0A6J8D0H3</accession>
<dbReference type="InterPro" id="IPR008983">
    <property type="entry name" value="Tumour_necrosis_fac-like_dom"/>
</dbReference>
<feature type="domain" description="C1q" evidence="2">
    <location>
        <begin position="152"/>
        <end position="251"/>
    </location>
</feature>
<evidence type="ECO:0000259" key="2">
    <source>
        <dbReference type="Pfam" id="PF00386"/>
    </source>
</evidence>